<dbReference type="GO" id="GO:0003677">
    <property type="term" value="F:DNA binding"/>
    <property type="evidence" value="ECO:0007669"/>
    <property type="project" value="UniProtKB-KW"/>
</dbReference>
<name>A0A1Q5T7J0_9BACL</name>
<feature type="domain" description="HTH arsR-type" evidence="5">
    <location>
        <begin position="81"/>
        <end position="176"/>
    </location>
</feature>
<dbReference type="NCBIfam" id="NF033788">
    <property type="entry name" value="HTH_metalloreg"/>
    <property type="match status" value="1"/>
</dbReference>
<accession>A0A1Q5T7J0</accession>
<dbReference type="SMART" id="SM00418">
    <property type="entry name" value="HTH_ARSR"/>
    <property type="match status" value="1"/>
</dbReference>
<keyword evidence="1" id="KW-0805">Transcription regulation</keyword>
<dbReference type="CDD" id="cd00090">
    <property type="entry name" value="HTH_ARSR"/>
    <property type="match status" value="1"/>
</dbReference>
<dbReference type="GO" id="GO:0046686">
    <property type="term" value="P:response to cadmium ion"/>
    <property type="evidence" value="ECO:0007669"/>
    <property type="project" value="UniProtKB-KW"/>
</dbReference>
<dbReference type="PANTHER" id="PTHR43132">
    <property type="entry name" value="ARSENICAL RESISTANCE OPERON REPRESSOR ARSR-RELATED"/>
    <property type="match status" value="1"/>
</dbReference>
<dbReference type="SUPFAM" id="SSF46785">
    <property type="entry name" value="Winged helix' DNA-binding domain"/>
    <property type="match status" value="1"/>
</dbReference>
<dbReference type="EMBL" id="MQMG01000004">
    <property type="protein sequence ID" value="OKO96125.1"/>
    <property type="molecule type" value="Genomic_DNA"/>
</dbReference>
<dbReference type="PRINTS" id="PR00778">
    <property type="entry name" value="HTHARSR"/>
</dbReference>
<dbReference type="InterPro" id="IPR018334">
    <property type="entry name" value="ArsR_HTH"/>
</dbReference>
<gene>
    <name evidence="6" type="ORF">BRO54_0542</name>
</gene>
<dbReference type="PROSITE" id="PS50987">
    <property type="entry name" value="HTH_ARSR_2"/>
    <property type="match status" value="1"/>
</dbReference>
<dbReference type="GO" id="GO:0003700">
    <property type="term" value="F:DNA-binding transcription factor activity"/>
    <property type="evidence" value="ECO:0007669"/>
    <property type="project" value="InterPro"/>
</dbReference>
<reference evidence="7" key="2">
    <citation type="submission" date="2017-01" db="EMBL/GenBank/DDBJ databases">
        <title>Genome sequencing and annotation of Geobacillus sp. 1017, a Hydrocarbon-Oxidizing Thermophilic Bacterium Isolated from a Heavy Oil Reservoir (China).</title>
        <authorList>
            <person name="Kadnikov V.V."/>
            <person name="Mardanov A.V."/>
            <person name="Poltaraus A.B."/>
            <person name="Sokolova D.S."/>
            <person name="Semenova E.M."/>
            <person name="Ravin N.V."/>
            <person name="Tourova T.P."/>
            <person name="Nazina T.N."/>
        </authorList>
    </citation>
    <scope>NUCLEOTIDE SEQUENCE [LARGE SCALE GENOMIC DNA]</scope>
    <source>
        <strain evidence="7">1017</strain>
    </source>
</reference>
<dbReference type="InterPro" id="IPR036390">
    <property type="entry name" value="WH_DNA-bd_sf"/>
</dbReference>
<dbReference type="InterPro" id="IPR011991">
    <property type="entry name" value="ArsR-like_HTH"/>
</dbReference>
<sequence>MDRANGSQLSKTKSAFRKMADFSFAHISHSNEYLNIGRKYAILYSNKHLNVGEEREEMHRDDVCDIYCYDEEKVERVQRRLRDENIAAIVPFFKALADENRAKIVYALCGEEELCVCDLANVIGATVATASHHLRILYKQGIVKYRKEGKLAFYSLDDDHIRELLLVALAHQKEGDGRGE</sequence>
<dbReference type="InterPro" id="IPR036388">
    <property type="entry name" value="WH-like_DNA-bd_sf"/>
</dbReference>
<evidence type="ECO:0000313" key="6">
    <source>
        <dbReference type="EMBL" id="OKO96125.1"/>
    </source>
</evidence>
<reference evidence="6 7" key="1">
    <citation type="submission" date="2016-11" db="EMBL/GenBank/DDBJ databases">
        <authorList>
            <person name="Kadnikov V."/>
            <person name="Nazina T."/>
        </authorList>
    </citation>
    <scope>NUCLEOTIDE SEQUENCE [LARGE SCALE GENOMIC DNA]</scope>
    <source>
        <strain evidence="6 7">1017</strain>
    </source>
</reference>
<evidence type="ECO:0000256" key="2">
    <source>
        <dbReference type="ARBA" id="ARBA00023125"/>
    </source>
</evidence>
<keyword evidence="3" id="KW-0804">Transcription</keyword>
<dbReference type="AlphaFoldDB" id="A0A1Q5T7J0"/>
<dbReference type="InterPro" id="IPR051011">
    <property type="entry name" value="Metal_resp_trans_reg"/>
</dbReference>
<dbReference type="PROSITE" id="PS00846">
    <property type="entry name" value="HTH_ARSR_1"/>
    <property type="match status" value="1"/>
</dbReference>
<evidence type="ECO:0000259" key="5">
    <source>
        <dbReference type="PROSITE" id="PS50987"/>
    </source>
</evidence>
<organism evidence="6 7">
    <name type="scientific">Geobacillus proteiniphilus</name>
    <dbReference type="NCBI Taxonomy" id="860353"/>
    <lineage>
        <taxon>Bacteria</taxon>
        <taxon>Bacillati</taxon>
        <taxon>Bacillota</taxon>
        <taxon>Bacilli</taxon>
        <taxon>Bacillales</taxon>
        <taxon>Anoxybacillaceae</taxon>
        <taxon>Geobacillus</taxon>
    </lineage>
</organism>
<evidence type="ECO:0000256" key="1">
    <source>
        <dbReference type="ARBA" id="ARBA00023015"/>
    </source>
</evidence>
<dbReference type="Pfam" id="PF01022">
    <property type="entry name" value="HTH_5"/>
    <property type="match status" value="1"/>
</dbReference>
<dbReference type="Proteomes" id="UP000186030">
    <property type="component" value="Unassembled WGS sequence"/>
</dbReference>
<keyword evidence="2" id="KW-0238">DNA-binding</keyword>
<dbReference type="InterPro" id="IPR001845">
    <property type="entry name" value="HTH_ArsR_DNA-bd_dom"/>
</dbReference>
<protein>
    <submittedName>
        <fullName evidence="6">Cadmium efflux system accessory protein</fullName>
    </submittedName>
</protein>
<dbReference type="PANTHER" id="PTHR43132:SF6">
    <property type="entry name" value="HTH-TYPE TRANSCRIPTIONAL REPRESSOR CZRA"/>
    <property type="match status" value="1"/>
</dbReference>
<proteinExistence type="predicted"/>
<evidence type="ECO:0000256" key="3">
    <source>
        <dbReference type="ARBA" id="ARBA00023163"/>
    </source>
</evidence>
<keyword evidence="4" id="KW-0105">Cadmium resistance</keyword>
<evidence type="ECO:0000256" key="4">
    <source>
        <dbReference type="ARBA" id="ARBA00043263"/>
    </source>
</evidence>
<evidence type="ECO:0000313" key="7">
    <source>
        <dbReference type="Proteomes" id="UP000186030"/>
    </source>
</evidence>
<comment type="caution">
    <text evidence="6">The sequence shown here is derived from an EMBL/GenBank/DDBJ whole genome shotgun (WGS) entry which is preliminary data.</text>
</comment>
<dbReference type="Gene3D" id="1.10.10.10">
    <property type="entry name" value="Winged helix-like DNA-binding domain superfamily/Winged helix DNA-binding domain"/>
    <property type="match status" value="1"/>
</dbReference>